<evidence type="ECO:0000313" key="2">
    <source>
        <dbReference type="EMBL" id="QMW23041.1"/>
    </source>
</evidence>
<reference evidence="2 3" key="1">
    <citation type="submission" date="2020-07" db="EMBL/GenBank/DDBJ databases">
        <title>Complete genome sequence for Sandaracinobacter sp. M6.</title>
        <authorList>
            <person name="Tang Y."/>
            <person name="Liu Q."/>
            <person name="Guo Z."/>
            <person name="Lei P."/>
            <person name="Huang B."/>
        </authorList>
    </citation>
    <scope>NUCLEOTIDE SEQUENCE [LARGE SCALE GENOMIC DNA]</scope>
    <source>
        <strain evidence="2 3">M6</strain>
    </source>
</reference>
<name>A0A7G5II49_9SPHN</name>
<evidence type="ECO:0008006" key="4">
    <source>
        <dbReference type="Google" id="ProtNLM"/>
    </source>
</evidence>
<dbReference type="AlphaFoldDB" id="A0A7G5II49"/>
<evidence type="ECO:0000313" key="3">
    <source>
        <dbReference type="Proteomes" id="UP000515292"/>
    </source>
</evidence>
<sequence>MRALFLLLALAAVPAVAQPAVPPAPAAVSPATDAAVDRLLAAMGGRERWAAATGYLTTGLLVVEGEKAPRETTLWVRFDTPQTRSEARAPGSLRVTLLDGDRVVRRLDGVTGNADRATVAGEVLWWQGNLYRNLARLAKRDPALVVTLAGNRLTLSEAGDTLLWIRLSAEGRPAAFGNALNEEGSELGPLVAQGDVRVPEFVRRNGGLWRQQMRSFALNPDFSGVSFTTP</sequence>
<gene>
    <name evidence="2" type="ORF">H3309_00550</name>
</gene>
<feature type="chain" id="PRO_5028974967" description="Outer membrane lipoprotein carrier protein LolA" evidence="1">
    <location>
        <begin position="18"/>
        <end position="230"/>
    </location>
</feature>
<dbReference type="KEGG" id="sand:H3309_00550"/>
<dbReference type="Proteomes" id="UP000515292">
    <property type="component" value="Chromosome"/>
</dbReference>
<accession>A0A7G5II49</accession>
<evidence type="ECO:0000256" key="1">
    <source>
        <dbReference type="SAM" id="SignalP"/>
    </source>
</evidence>
<keyword evidence="3" id="KW-1185">Reference proteome</keyword>
<keyword evidence="1" id="KW-0732">Signal</keyword>
<dbReference type="EMBL" id="CP059851">
    <property type="protein sequence ID" value="QMW23041.1"/>
    <property type="molecule type" value="Genomic_DNA"/>
</dbReference>
<protein>
    <recommendedName>
        <fullName evidence="4">Outer membrane lipoprotein carrier protein LolA</fullName>
    </recommendedName>
</protein>
<organism evidence="2 3">
    <name type="scientific">Sandaracinobacteroides saxicola</name>
    <dbReference type="NCBI Taxonomy" id="2759707"/>
    <lineage>
        <taxon>Bacteria</taxon>
        <taxon>Pseudomonadati</taxon>
        <taxon>Pseudomonadota</taxon>
        <taxon>Alphaproteobacteria</taxon>
        <taxon>Sphingomonadales</taxon>
        <taxon>Sphingosinicellaceae</taxon>
        <taxon>Sandaracinobacteroides</taxon>
    </lineage>
</organism>
<dbReference type="RefSeq" id="WP_182296497.1">
    <property type="nucleotide sequence ID" value="NZ_CP059851.1"/>
</dbReference>
<feature type="signal peptide" evidence="1">
    <location>
        <begin position="1"/>
        <end position="17"/>
    </location>
</feature>
<proteinExistence type="predicted"/>